<evidence type="ECO:0000256" key="3">
    <source>
        <dbReference type="ARBA" id="ARBA00022475"/>
    </source>
</evidence>
<proteinExistence type="inferred from homology"/>
<comment type="subcellular location">
    <subcellularLocation>
        <location evidence="1">Cell membrane</location>
    </subcellularLocation>
    <subcellularLocation>
        <location evidence="2">Cytoplasm</location>
        <location evidence="2">Cytosol</location>
    </subcellularLocation>
</comment>
<organism evidence="7 8">
    <name type="scientific">Sphagnum jensenii</name>
    <dbReference type="NCBI Taxonomy" id="128206"/>
    <lineage>
        <taxon>Eukaryota</taxon>
        <taxon>Viridiplantae</taxon>
        <taxon>Streptophyta</taxon>
        <taxon>Embryophyta</taxon>
        <taxon>Bryophyta</taxon>
        <taxon>Sphagnophytina</taxon>
        <taxon>Sphagnopsida</taxon>
        <taxon>Sphagnales</taxon>
        <taxon>Sphagnaceae</taxon>
        <taxon>Sphagnum</taxon>
    </lineage>
</organism>
<evidence type="ECO:0008006" key="9">
    <source>
        <dbReference type="Google" id="ProtNLM"/>
    </source>
</evidence>
<keyword evidence="5" id="KW-0472">Membrane</keyword>
<dbReference type="PANTHER" id="PTHR31220:SF1">
    <property type="entry name" value="GH21176P"/>
    <property type="match status" value="1"/>
</dbReference>
<dbReference type="Proteomes" id="UP001497444">
    <property type="component" value="Chromosome 8"/>
</dbReference>
<evidence type="ECO:0000313" key="7">
    <source>
        <dbReference type="EMBL" id="CAK9277703.1"/>
    </source>
</evidence>
<evidence type="ECO:0000256" key="5">
    <source>
        <dbReference type="ARBA" id="ARBA00023136"/>
    </source>
</evidence>
<protein>
    <recommendedName>
        <fullName evidence="9">Hyccin</fullName>
    </recommendedName>
</protein>
<accession>A0ABP0XF05</accession>
<reference evidence="7" key="1">
    <citation type="submission" date="2024-02" db="EMBL/GenBank/DDBJ databases">
        <authorList>
            <consortium name="ELIXIR-Norway"/>
            <consortium name="Elixir Norway"/>
        </authorList>
    </citation>
    <scope>NUCLEOTIDE SEQUENCE</scope>
</reference>
<sequence>MHLSLLTAQLSSLRNVSLATPSLSTQLNSGLDQLFPPQKMQIGNGNTGKALESIRNLAKILDHFDILTLSQESQNPAKDLLDDEHVADLICYRLAESTSGRGNDEMCQWLFDTYQTEDMELQAVVLRFIPTLCGLYLPHAVSCPDEPLAGFEAVLLALYATELRARNGAPLLINIPSLSQPSPYHTPHKTSRSSAQLQQVGEVSSALEPQVAIKSTKRASIVGVALELFWRRIVVMPLKAKLDLCHYAKVWAVQGCSWVNDVDAISKLTILPSQSISTSQPEAGVVVSTPDSPTAANYHEVGEFQYPGDQLDAPRVTLDQDILRPIFKVLGHCLMGPTSPPELRAAAVDAACALYVRASHALNPEAILASRSLLRLHAAALVSSR</sequence>
<keyword evidence="4" id="KW-0963">Cytoplasm</keyword>
<dbReference type="Pfam" id="PF09790">
    <property type="entry name" value="Hyccin"/>
    <property type="match status" value="1"/>
</dbReference>
<gene>
    <name evidence="7" type="ORF">CSSPJE1EN1_LOCUS23181</name>
</gene>
<keyword evidence="8" id="KW-1185">Reference proteome</keyword>
<dbReference type="InterPro" id="IPR018619">
    <property type="entry name" value="Hyccin"/>
</dbReference>
<evidence type="ECO:0000256" key="2">
    <source>
        <dbReference type="ARBA" id="ARBA00004514"/>
    </source>
</evidence>
<name>A0ABP0XF05_9BRYO</name>
<keyword evidence="3" id="KW-1003">Cell membrane</keyword>
<evidence type="ECO:0000256" key="4">
    <source>
        <dbReference type="ARBA" id="ARBA00022490"/>
    </source>
</evidence>
<dbReference type="PANTHER" id="PTHR31220">
    <property type="entry name" value="HYCCIN RELATED"/>
    <property type="match status" value="1"/>
</dbReference>
<dbReference type="EMBL" id="OZ020103">
    <property type="protein sequence ID" value="CAK9277703.1"/>
    <property type="molecule type" value="Genomic_DNA"/>
</dbReference>
<comment type="similarity">
    <text evidence="6">Belongs to the Hyccin family.</text>
</comment>
<evidence type="ECO:0000313" key="8">
    <source>
        <dbReference type="Proteomes" id="UP001497444"/>
    </source>
</evidence>
<evidence type="ECO:0000256" key="6">
    <source>
        <dbReference type="ARBA" id="ARBA00034482"/>
    </source>
</evidence>
<evidence type="ECO:0000256" key="1">
    <source>
        <dbReference type="ARBA" id="ARBA00004236"/>
    </source>
</evidence>